<accession>A0A212BZI5</accession>
<evidence type="ECO:0000313" key="2">
    <source>
        <dbReference type="Proteomes" id="UP000242450"/>
    </source>
</evidence>
<dbReference type="AlphaFoldDB" id="A0A212BZI5"/>
<evidence type="ECO:0000313" key="1">
    <source>
        <dbReference type="EMBL" id="OWJ99168.1"/>
    </source>
</evidence>
<gene>
    <name evidence="1" type="ORF">Celaphus_00009802</name>
</gene>
<reference evidence="1 2" key="1">
    <citation type="journal article" date="2018" name="Mol. Genet. Genomics">
        <title>The red deer Cervus elaphus genome CerEla1.0: sequencing, annotating, genes, and chromosomes.</title>
        <authorList>
            <person name="Bana N.A."/>
            <person name="Nyiri A."/>
            <person name="Nagy J."/>
            <person name="Frank K."/>
            <person name="Nagy T."/>
            <person name="Steger V."/>
            <person name="Schiller M."/>
            <person name="Lakatos P."/>
            <person name="Sugar L."/>
            <person name="Horn P."/>
            <person name="Barta E."/>
            <person name="Orosz L."/>
        </authorList>
    </citation>
    <scope>NUCLEOTIDE SEQUENCE [LARGE SCALE GENOMIC DNA]</scope>
    <source>
        <strain evidence="1">Hungarian</strain>
    </source>
</reference>
<protein>
    <submittedName>
        <fullName evidence="1">Uncharacterized protein</fullName>
    </submittedName>
</protein>
<dbReference type="EMBL" id="MKHE01000034">
    <property type="protein sequence ID" value="OWJ99168.1"/>
    <property type="molecule type" value="Genomic_DNA"/>
</dbReference>
<proteinExistence type="predicted"/>
<sequence>LRQRIEVCLQTVAECNPWFPNEAGTNSKVSPLIEPNDSGNDFLKVPFTTKTDNNFLSNNTLPPS</sequence>
<organism evidence="1 2">
    <name type="scientific">Cervus elaphus hippelaphus</name>
    <name type="common">European red deer</name>
    <dbReference type="NCBI Taxonomy" id="46360"/>
    <lineage>
        <taxon>Eukaryota</taxon>
        <taxon>Metazoa</taxon>
        <taxon>Chordata</taxon>
        <taxon>Craniata</taxon>
        <taxon>Vertebrata</taxon>
        <taxon>Euteleostomi</taxon>
        <taxon>Mammalia</taxon>
        <taxon>Eutheria</taxon>
        <taxon>Laurasiatheria</taxon>
        <taxon>Artiodactyla</taxon>
        <taxon>Ruminantia</taxon>
        <taxon>Pecora</taxon>
        <taxon>Cervidae</taxon>
        <taxon>Cervinae</taxon>
        <taxon>Cervus</taxon>
    </lineage>
</organism>
<name>A0A212BZI5_CEREH</name>
<dbReference type="Proteomes" id="UP000242450">
    <property type="component" value="Chromosome X"/>
</dbReference>
<feature type="non-terminal residue" evidence="1">
    <location>
        <position position="1"/>
    </location>
</feature>
<keyword evidence="2" id="KW-1185">Reference proteome</keyword>
<comment type="caution">
    <text evidence="1">The sequence shown here is derived from an EMBL/GenBank/DDBJ whole genome shotgun (WGS) entry which is preliminary data.</text>
</comment>
<feature type="non-terminal residue" evidence="1">
    <location>
        <position position="64"/>
    </location>
</feature>